<dbReference type="Proteomes" id="UP000637383">
    <property type="component" value="Unassembled WGS sequence"/>
</dbReference>
<keyword evidence="2" id="KW-1185">Reference proteome</keyword>
<sequence length="75" mass="7827">MCDCPLLRIAAQFLGIGQAGSVGGVGGVGGVGKNLSPLSPHISPSPQSPVPSSQSLSITCWQQRYIGGFWLQFFH</sequence>
<evidence type="ECO:0000313" key="2">
    <source>
        <dbReference type="Proteomes" id="UP000637383"/>
    </source>
</evidence>
<organism evidence="1 2">
    <name type="scientific">Nostoc paludosum FACHB-159</name>
    <dbReference type="NCBI Taxonomy" id="2692908"/>
    <lineage>
        <taxon>Bacteria</taxon>
        <taxon>Bacillati</taxon>
        <taxon>Cyanobacteriota</taxon>
        <taxon>Cyanophyceae</taxon>
        <taxon>Nostocales</taxon>
        <taxon>Nostocaceae</taxon>
        <taxon>Nostoc</taxon>
    </lineage>
</organism>
<protein>
    <submittedName>
        <fullName evidence="1">Uncharacterized protein</fullName>
    </submittedName>
</protein>
<gene>
    <name evidence="1" type="ORF">H6H03_13040</name>
</gene>
<comment type="caution">
    <text evidence="1">The sequence shown here is derived from an EMBL/GenBank/DDBJ whole genome shotgun (WGS) entry which is preliminary data.</text>
</comment>
<reference evidence="1 2" key="1">
    <citation type="journal article" date="2020" name="ISME J.">
        <title>Comparative genomics reveals insights into cyanobacterial evolution and habitat adaptation.</title>
        <authorList>
            <person name="Chen M.Y."/>
            <person name="Teng W.K."/>
            <person name="Zhao L."/>
            <person name="Hu C.X."/>
            <person name="Zhou Y.K."/>
            <person name="Han B.P."/>
            <person name="Song L.R."/>
            <person name="Shu W.S."/>
        </authorList>
    </citation>
    <scope>NUCLEOTIDE SEQUENCE [LARGE SCALE GENOMIC DNA]</scope>
    <source>
        <strain evidence="1 2">FACHB-159</strain>
    </source>
</reference>
<dbReference type="RefSeq" id="WP_190955490.1">
    <property type="nucleotide sequence ID" value="NZ_JACJTU010000010.1"/>
</dbReference>
<accession>A0ABR8K9I5</accession>
<dbReference type="EMBL" id="JACJTU010000010">
    <property type="protein sequence ID" value="MBD2734802.1"/>
    <property type="molecule type" value="Genomic_DNA"/>
</dbReference>
<evidence type="ECO:0000313" key="1">
    <source>
        <dbReference type="EMBL" id="MBD2734802.1"/>
    </source>
</evidence>
<name>A0ABR8K9I5_9NOSO</name>
<proteinExistence type="predicted"/>